<sequence length="472" mass="54570">MNKSERRESSNLENGVDFISNMPDLVLQLILHGLPNTEEVVRTTVLSTRWRYLWTSIPLFPSLNIDCDRLRIPSMTHPRAKKLQDFVFWALANKTVDLDSFRLCCVGYFDISTVWQWIDAAMMCKVKKLDLMFSSRDREVCIMLPHCLVTCESLESLRLYLYRSRVTFLDCKGFSALKVLELNHANYYQTDLMEKCLKMSPMLEKLSLIDCVIHIDDVLCIPCPKLKTLMILDCGTSAYSSFNVVVSCPQLVFFKCVGLQVDPVTILKTCPLLEELCLINCIEIDHESLKAAMILPKCRFHKESFCKILARISHVESLSLDCSFIRYACDLKGDLPKFFSNLKTLELTTTFENYDMKLFIRILTCSPNLASIHLIIQEVCSQSEYLESDRVQTMRILSPYLRRVEFLGFERDDKWKLDIARLLLEHGNALEKMVFSWCNQVDYHEKSMEALNDVSKFHKASSSVELVTLLKK</sequence>
<dbReference type="Gene3D" id="3.80.10.10">
    <property type="entry name" value="Ribonuclease Inhibitor"/>
    <property type="match status" value="1"/>
</dbReference>
<dbReference type="PANTHER" id="PTHR34223:SF51">
    <property type="entry name" value="OS06G0556300 PROTEIN"/>
    <property type="match status" value="1"/>
</dbReference>
<dbReference type="InterPro" id="IPR032675">
    <property type="entry name" value="LRR_dom_sf"/>
</dbReference>
<reference evidence="1" key="1">
    <citation type="journal article" date="2019" name="Sci. Rep.">
        <title>Draft genome of Tanacetum cinerariifolium, the natural source of mosquito coil.</title>
        <authorList>
            <person name="Yamashiro T."/>
            <person name="Shiraishi A."/>
            <person name="Satake H."/>
            <person name="Nakayama K."/>
        </authorList>
    </citation>
    <scope>NUCLEOTIDE SEQUENCE</scope>
</reference>
<dbReference type="AlphaFoldDB" id="A0A6L2MHC0"/>
<dbReference type="InterPro" id="IPR053197">
    <property type="entry name" value="F-box_SCFL_complex_component"/>
</dbReference>
<dbReference type="PANTHER" id="PTHR34223">
    <property type="entry name" value="OS11G0201299 PROTEIN"/>
    <property type="match status" value="1"/>
</dbReference>
<name>A0A6L2MHC0_TANCI</name>
<organism evidence="1">
    <name type="scientific">Tanacetum cinerariifolium</name>
    <name type="common">Dalmatian daisy</name>
    <name type="synonym">Chrysanthemum cinerariifolium</name>
    <dbReference type="NCBI Taxonomy" id="118510"/>
    <lineage>
        <taxon>Eukaryota</taxon>
        <taxon>Viridiplantae</taxon>
        <taxon>Streptophyta</taxon>
        <taxon>Embryophyta</taxon>
        <taxon>Tracheophyta</taxon>
        <taxon>Spermatophyta</taxon>
        <taxon>Magnoliopsida</taxon>
        <taxon>eudicotyledons</taxon>
        <taxon>Gunneridae</taxon>
        <taxon>Pentapetalae</taxon>
        <taxon>asterids</taxon>
        <taxon>campanulids</taxon>
        <taxon>Asterales</taxon>
        <taxon>Asteraceae</taxon>
        <taxon>Asteroideae</taxon>
        <taxon>Anthemideae</taxon>
        <taxon>Anthemidinae</taxon>
        <taxon>Tanacetum</taxon>
    </lineage>
</organism>
<evidence type="ECO:0000313" key="1">
    <source>
        <dbReference type="EMBL" id="GEU72707.1"/>
    </source>
</evidence>
<dbReference type="SUPFAM" id="SSF52047">
    <property type="entry name" value="RNI-like"/>
    <property type="match status" value="1"/>
</dbReference>
<dbReference type="InterPro" id="IPR036047">
    <property type="entry name" value="F-box-like_dom_sf"/>
</dbReference>
<comment type="caution">
    <text evidence="1">The sequence shown here is derived from an EMBL/GenBank/DDBJ whole genome shotgun (WGS) entry which is preliminary data.</text>
</comment>
<proteinExistence type="predicted"/>
<accession>A0A6L2MHC0</accession>
<protein>
    <recommendedName>
        <fullName evidence="2">F-box domain-containing protein</fullName>
    </recommendedName>
</protein>
<evidence type="ECO:0008006" key="2">
    <source>
        <dbReference type="Google" id="ProtNLM"/>
    </source>
</evidence>
<dbReference type="SUPFAM" id="SSF81383">
    <property type="entry name" value="F-box domain"/>
    <property type="match status" value="1"/>
</dbReference>
<dbReference type="EMBL" id="BKCJ010006545">
    <property type="protein sequence ID" value="GEU72707.1"/>
    <property type="molecule type" value="Genomic_DNA"/>
</dbReference>
<gene>
    <name evidence="1" type="ORF">Tci_044685</name>
</gene>